<dbReference type="PROSITE" id="PS51833">
    <property type="entry name" value="HDOD"/>
    <property type="match status" value="1"/>
</dbReference>
<dbReference type="SUPFAM" id="SSF109604">
    <property type="entry name" value="HD-domain/PDEase-like"/>
    <property type="match status" value="1"/>
</dbReference>
<dbReference type="AlphaFoldDB" id="A0A1T4JHL9"/>
<keyword evidence="3" id="KW-1185">Reference proteome</keyword>
<gene>
    <name evidence="2" type="ORF">SAMN02745149_00174</name>
</gene>
<sequence>MNENLPVVDVAKIRMAINAEAPLTITTYTLPHRMELYMNAVLTTFFKELHQEYMIQYLIYCQNELVTNAKKANTKRIYFKEKNLDINKLSDYEEGMKTFKSDTLGNISFYLAKQKEAGLYVKLVLQVKNGMILMEVDNNSELTYFEFKRIHDKLCRAQQYTSVEDTINQVLDDSEGAGLGLVIMILMLRKLGMSEDNFNTFCENGVTKTQILLPMNKEFANEVSVISKELEKTINDLPQFPRNIIKLRGMLDNPDSNISDIAMLISQDVSITGEILKLANSSAFGLSNKCGNVTDAVKLIGFDGIKKLLFYLGSAQVLSKLPGNAEILWLHAYRVAFISYNIAKNYFPSDKELVGDSYVCGLMHDMGRILFEGIHPSYLEKVKDICSKKGIDINIFEKLLSGVNHAELGARIAEKWNFPQEIVDVVRYHHTPSAAPEASAVLVKIIFLADIMVHYISQEIDYYQIDKDILAYFKFSSQKQFDEVIEKLKSGYDSITF</sequence>
<dbReference type="GeneID" id="78315497"/>
<dbReference type="OrthoDB" id="355331at2"/>
<protein>
    <submittedName>
        <fullName evidence="2">HDIG domain-containing protein</fullName>
    </submittedName>
</protein>
<organism evidence="2 3">
    <name type="scientific">Treponema porcinum</name>
    <dbReference type="NCBI Taxonomy" id="261392"/>
    <lineage>
        <taxon>Bacteria</taxon>
        <taxon>Pseudomonadati</taxon>
        <taxon>Spirochaetota</taxon>
        <taxon>Spirochaetia</taxon>
        <taxon>Spirochaetales</taxon>
        <taxon>Treponemataceae</taxon>
        <taxon>Treponema</taxon>
    </lineage>
</organism>
<name>A0A1T4JHL9_TREPO</name>
<dbReference type="PANTHER" id="PTHR33525:SF3">
    <property type="entry name" value="RIBONUCLEASE Y"/>
    <property type="match status" value="1"/>
</dbReference>
<evidence type="ECO:0000313" key="3">
    <source>
        <dbReference type="Proteomes" id="UP000190423"/>
    </source>
</evidence>
<dbReference type="CDD" id="cd00077">
    <property type="entry name" value="HDc"/>
    <property type="match status" value="1"/>
</dbReference>
<dbReference type="PANTHER" id="PTHR33525">
    <property type="match status" value="1"/>
</dbReference>
<dbReference type="InterPro" id="IPR003607">
    <property type="entry name" value="HD/PDEase_dom"/>
</dbReference>
<dbReference type="RefSeq" id="WP_078932091.1">
    <property type="nucleotide sequence ID" value="NZ_FUWG01000002.1"/>
</dbReference>
<feature type="domain" description="HDOD" evidence="1">
    <location>
        <begin position="237"/>
        <end position="432"/>
    </location>
</feature>
<dbReference type="InterPro" id="IPR013976">
    <property type="entry name" value="HDOD"/>
</dbReference>
<dbReference type="EMBL" id="FUWG01000002">
    <property type="protein sequence ID" value="SJZ29670.1"/>
    <property type="molecule type" value="Genomic_DNA"/>
</dbReference>
<dbReference type="NCBIfam" id="TIGR00277">
    <property type="entry name" value="HDIG"/>
    <property type="match status" value="1"/>
</dbReference>
<accession>A0A1T4JHL9</accession>
<dbReference type="InterPro" id="IPR006675">
    <property type="entry name" value="HDIG_dom"/>
</dbReference>
<reference evidence="2 3" key="1">
    <citation type="submission" date="2017-02" db="EMBL/GenBank/DDBJ databases">
        <authorList>
            <person name="Peterson S.W."/>
        </authorList>
    </citation>
    <scope>NUCLEOTIDE SEQUENCE [LARGE SCALE GENOMIC DNA]</scope>
    <source>
        <strain evidence="2 3">ATCC BAA-908</strain>
    </source>
</reference>
<evidence type="ECO:0000259" key="1">
    <source>
        <dbReference type="PROSITE" id="PS51833"/>
    </source>
</evidence>
<evidence type="ECO:0000313" key="2">
    <source>
        <dbReference type="EMBL" id="SJZ29670.1"/>
    </source>
</evidence>
<dbReference type="STRING" id="261392.SAMN02745149_00174"/>
<dbReference type="Proteomes" id="UP000190423">
    <property type="component" value="Unassembled WGS sequence"/>
</dbReference>
<dbReference type="Gene3D" id="1.10.3210.10">
    <property type="entry name" value="Hypothetical protein af1432"/>
    <property type="match status" value="1"/>
</dbReference>
<proteinExistence type="predicted"/>
<dbReference type="InterPro" id="IPR052340">
    <property type="entry name" value="RNase_Y/CdgJ"/>
</dbReference>
<dbReference type="Pfam" id="PF08668">
    <property type="entry name" value="HDOD"/>
    <property type="match status" value="1"/>
</dbReference>